<keyword evidence="3" id="KW-0378">Hydrolase</keyword>
<keyword evidence="5" id="KW-0255">Endonuclease</keyword>
<evidence type="ECO:0000256" key="2">
    <source>
        <dbReference type="ARBA" id="ARBA00022722"/>
    </source>
</evidence>
<dbReference type="GO" id="GO:0016788">
    <property type="term" value="F:hydrolase activity, acting on ester bonds"/>
    <property type="evidence" value="ECO:0007669"/>
    <property type="project" value="InterPro"/>
</dbReference>
<dbReference type="GO" id="GO:0004519">
    <property type="term" value="F:endonuclease activity"/>
    <property type="evidence" value="ECO:0007669"/>
    <property type="project" value="UniProtKB-KW"/>
</dbReference>
<dbReference type="Pfam" id="PF08774">
    <property type="entry name" value="VRR_NUC"/>
    <property type="match status" value="1"/>
</dbReference>
<evidence type="ECO:0000313" key="5">
    <source>
        <dbReference type="EMBL" id="TGD20114.1"/>
    </source>
</evidence>
<accession>A0A659S390</accession>
<organism evidence="5 6">
    <name type="scientific">Salmonella enterica subsp. enterica serovar Poona</name>
    <dbReference type="NCBI Taxonomy" id="436295"/>
    <lineage>
        <taxon>Bacteria</taxon>
        <taxon>Pseudomonadati</taxon>
        <taxon>Pseudomonadota</taxon>
        <taxon>Gammaproteobacteria</taxon>
        <taxon>Enterobacterales</taxon>
        <taxon>Enterobacteriaceae</taxon>
        <taxon>Salmonella</taxon>
    </lineage>
</organism>
<keyword evidence="2" id="KW-0540">Nuclease</keyword>
<dbReference type="Proteomes" id="UP000297989">
    <property type="component" value="Unassembled WGS sequence"/>
</dbReference>
<comment type="caution">
    <text evidence="5">The sequence shown here is derived from an EMBL/GenBank/DDBJ whole genome shotgun (WGS) entry which is preliminary data.</text>
</comment>
<dbReference type="AlphaFoldDB" id="A0A659S390"/>
<feature type="non-terminal residue" evidence="5">
    <location>
        <position position="1"/>
    </location>
</feature>
<dbReference type="InterPro" id="IPR014883">
    <property type="entry name" value="VRR_NUC"/>
</dbReference>
<evidence type="ECO:0000256" key="3">
    <source>
        <dbReference type="ARBA" id="ARBA00022801"/>
    </source>
</evidence>
<reference evidence="5 6" key="1">
    <citation type="submission" date="2018-03" db="EMBL/GenBank/DDBJ databases">
        <title>Non-Typhoidal Salmonella genome sequencing and assembly.</title>
        <authorList>
            <person name="Matchawe C."/>
        </authorList>
    </citation>
    <scope>NUCLEOTIDE SEQUENCE [LARGE SCALE GENOMIC DNA]</scope>
    <source>
        <strain evidence="5 6">8EV</strain>
    </source>
</reference>
<sequence>STARQCREEISAEIVGRNVDENAIDDPRSLYQIPPLRYDSVDPELPLLKYDYPQQVSVFGKLPKRAIQIPKYTGGSTTPDFVYRIERQDADSVYLLVETKAENMRVGDQVILDAQRKFFDMLRRQNINVEFAEATSAPAVFSTINGLIEGKVN</sequence>
<evidence type="ECO:0000313" key="6">
    <source>
        <dbReference type="Proteomes" id="UP000297989"/>
    </source>
</evidence>
<name>A0A659S390_SALET</name>
<comment type="cofactor">
    <cofactor evidence="1">
        <name>Mg(2+)</name>
        <dbReference type="ChEBI" id="CHEBI:18420"/>
    </cofactor>
</comment>
<gene>
    <name evidence="5" type="ORF">C9F10_23055</name>
</gene>
<protein>
    <submittedName>
        <fullName evidence="5">Type III restriction endonuclease subunit R</fullName>
    </submittedName>
</protein>
<proteinExistence type="predicted"/>
<evidence type="ECO:0000259" key="4">
    <source>
        <dbReference type="Pfam" id="PF08774"/>
    </source>
</evidence>
<evidence type="ECO:0000256" key="1">
    <source>
        <dbReference type="ARBA" id="ARBA00001946"/>
    </source>
</evidence>
<dbReference type="EMBL" id="PYKK01001581">
    <property type="protein sequence ID" value="TGD20114.1"/>
    <property type="molecule type" value="Genomic_DNA"/>
</dbReference>
<feature type="domain" description="VRR-NUC" evidence="4">
    <location>
        <begin position="38"/>
        <end position="133"/>
    </location>
</feature>